<proteinExistence type="predicted"/>
<accession>A0A1G1W8Q4</accession>
<evidence type="ECO:0000313" key="3">
    <source>
        <dbReference type="Proteomes" id="UP000176631"/>
    </source>
</evidence>
<feature type="transmembrane region" description="Helical" evidence="1">
    <location>
        <begin position="59"/>
        <end position="82"/>
    </location>
</feature>
<keyword evidence="1" id="KW-0812">Transmembrane</keyword>
<evidence type="ECO:0008006" key="4">
    <source>
        <dbReference type="Google" id="ProtNLM"/>
    </source>
</evidence>
<feature type="transmembrane region" description="Helical" evidence="1">
    <location>
        <begin position="103"/>
        <end position="120"/>
    </location>
</feature>
<feature type="transmembrane region" description="Helical" evidence="1">
    <location>
        <begin position="21"/>
        <end position="47"/>
    </location>
</feature>
<dbReference type="STRING" id="1802593.A2172_00665"/>
<dbReference type="AlphaFoldDB" id="A0A1G1W8Q4"/>
<protein>
    <recommendedName>
        <fullName evidence="4">Cytochrome C biogenesis protein transmembrane domain-containing protein</fullName>
    </recommendedName>
</protein>
<keyword evidence="1" id="KW-1133">Transmembrane helix</keyword>
<sequence>MEVPASWRPRLKSLISRVTSPVGAFFIGFLVSLFLLPCTSGPYIIILGMLSQKTLFTQALAYLVLYNLIFILPMILITLAVYKGFSLQQAEEFRLKRLRIMHLIIGLLLIGMGGVVLAGWV</sequence>
<organism evidence="2 3">
    <name type="scientific">Candidatus Woykebacteria bacterium RBG_13_40_15</name>
    <dbReference type="NCBI Taxonomy" id="1802593"/>
    <lineage>
        <taxon>Bacteria</taxon>
        <taxon>Candidatus Woykeibacteriota</taxon>
    </lineage>
</organism>
<name>A0A1G1W8Q4_9BACT</name>
<comment type="caution">
    <text evidence="2">The sequence shown here is derived from an EMBL/GenBank/DDBJ whole genome shotgun (WGS) entry which is preliminary data.</text>
</comment>
<dbReference type="Proteomes" id="UP000176631">
    <property type="component" value="Unassembled WGS sequence"/>
</dbReference>
<gene>
    <name evidence="2" type="ORF">A2172_00665</name>
</gene>
<dbReference type="EMBL" id="MHCP01000015">
    <property type="protein sequence ID" value="OGY24045.1"/>
    <property type="molecule type" value="Genomic_DNA"/>
</dbReference>
<evidence type="ECO:0000256" key="1">
    <source>
        <dbReference type="SAM" id="Phobius"/>
    </source>
</evidence>
<reference evidence="2 3" key="1">
    <citation type="journal article" date="2016" name="Nat. Commun.">
        <title>Thousands of microbial genomes shed light on interconnected biogeochemical processes in an aquifer system.</title>
        <authorList>
            <person name="Anantharaman K."/>
            <person name="Brown C.T."/>
            <person name="Hug L.A."/>
            <person name="Sharon I."/>
            <person name="Castelle C.J."/>
            <person name="Probst A.J."/>
            <person name="Thomas B.C."/>
            <person name="Singh A."/>
            <person name="Wilkins M.J."/>
            <person name="Karaoz U."/>
            <person name="Brodie E.L."/>
            <person name="Williams K.H."/>
            <person name="Hubbard S.S."/>
            <person name="Banfield J.F."/>
        </authorList>
    </citation>
    <scope>NUCLEOTIDE SEQUENCE [LARGE SCALE GENOMIC DNA]</scope>
</reference>
<keyword evidence="1" id="KW-0472">Membrane</keyword>
<evidence type="ECO:0000313" key="2">
    <source>
        <dbReference type="EMBL" id="OGY24045.1"/>
    </source>
</evidence>